<sequence length="128" mass="14731">MDNIDENIVNLVQVLNSFKSVQTIGSCGGHLHPKEGQWEKGTWYLKFEIDETPEGWRTLEFLAWAINQEYDDDLTVFFIPKANPPWLNKPHKTLCWVIEGYNGQDPNALAEFLALAKSDFFEIDAENI</sequence>
<evidence type="ECO:0000313" key="2">
    <source>
        <dbReference type="Proteomes" id="UP001597541"/>
    </source>
</evidence>
<gene>
    <name evidence="1" type="ORF">ACFSUF_19045</name>
</gene>
<reference evidence="2" key="1">
    <citation type="journal article" date="2019" name="Int. J. Syst. Evol. Microbiol.">
        <title>The Global Catalogue of Microorganisms (GCM) 10K type strain sequencing project: providing services to taxonomists for standard genome sequencing and annotation.</title>
        <authorList>
            <consortium name="The Broad Institute Genomics Platform"/>
            <consortium name="The Broad Institute Genome Sequencing Center for Infectious Disease"/>
            <person name="Wu L."/>
            <person name="Ma J."/>
        </authorList>
    </citation>
    <scope>NUCLEOTIDE SEQUENCE [LARGE SCALE GENOMIC DNA]</scope>
    <source>
        <strain evidence="2">KCTC 3950</strain>
    </source>
</reference>
<name>A0ABW5PH94_9BACL</name>
<organism evidence="1 2">
    <name type="scientific">Paenibacillus gansuensis</name>
    <dbReference type="NCBI Taxonomy" id="306542"/>
    <lineage>
        <taxon>Bacteria</taxon>
        <taxon>Bacillati</taxon>
        <taxon>Bacillota</taxon>
        <taxon>Bacilli</taxon>
        <taxon>Bacillales</taxon>
        <taxon>Paenibacillaceae</taxon>
        <taxon>Paenibacillus</taxon>
    </lineage>
</organism>
<protein>
    <recommendedName>
        <fullName evidence="3">Phage ABA sandwich domain-containing protein</fullName>
    </recommendedName>
</protein>
<proteinExistence type="predicted"/>
<evidence type="ECO:0008006" key="3">
    <source>
        <dbReference type="Google" id="ProtNLM"/>
    </source>
</evidence>
<evidence type="ECO:0000313" key="1">
    <source>
        <dbReference type="EMBL" id="MFD2614514.1"/>
    </source>
</evidence>
<accession>A0ABW5PH94</accession>
<dbReference type="EMBL" id="JBHUME010000012">
    <property type="protein sequence ID" value="MFD2614514.1"/>
    <property type="molecule type" value="Genomic_DNA"/>
</dbReference>
<dbReference type="RefSeq" id="WP_377605456.1">
    <property type="nucleotide sequence ID" value="NZ_JBHUME010000012.1"/>
</dbReference>
<dbReference type="Proteomes" id="UP001597541">
    <property type="component" value="Unassembled WGS sequence"/>
</dbReference>
<keyword evidence="2" id="KW-1185">Reference proteome</keyword>
<comment type="caution">
    <text evidence="1">The sequence shown here is derived from an EMBL/GenBank/DDBJ whole genome shotgun (WGS) entry which is preliminary data.</text>
</comment>